<dbReference type="Proteomes" id="UP001156666">
    <property type="component" value="Unassembled WGS sequence"/>
</dbReference>
<evidence type="ECO:0000313" key="3">
    <source>
        <dbReference type="EMBL" id="GLR19776.1"/>
    </source>
</evidence>
<keyword evidence="1" id="KW-0732">Signal</keyword>
<evidence type="ECO:0000259" key="2">
    <source>
        <dbReference type="Pfam" id="PF05036"/>
    </source>
</evidence>
<feature type="chain" id="PRO_5041389515" description="SPOR domain-containing protein" evidence="1">
    <location>
        <begin position="19"/>
        <end position="127"/>
    </location>
</feature>
<evidence type="ECO:0000256" key="1">
    <source>
        <dbReference type="SAM" id="SignalP"/>
    </source>
</evidence>
<keyword evidence="4" id="KW-1185">Reference proteome</keyword>
<dbReference type="EMBL" id="BSOH01000036">
    <property type="protein sequence ID" value="GLR19776.1"/>
    <property type="molecule type" value="Genomic_DNA"/>
</dbReference>
<reference evidence="3" key="1">
    <citation type="journal article" date="2014" name="Int. J. Syst. Evol. Microbiol.">
        <title>Complete genome sequence of Corynebacterium casei LMG S-19264T (=DSM 44701T), isolated from a smear-ripened cheese.</title>
        <authorList>
            <consortium name="US DOE Joint Genome Institute (JGI-PGF)"/>
            <person name="Walter F."/>
            <person name="Albersmeier A."/>
            <person name="Kalinowski J."/>
            <person name="Ruckert C."/>
        </authorList>
    </citation>
    <scope>NUCLEOTIDE SEQUENCE</scope>
    <source>
        <strain evidence="3">NBRC 108769</strain>
    </source>
</reference>
<dbReference type="GO" id="GO:0042834">
    <property type="term" value="F:peptidoglycan binding"/>
    <property type="evidence" value="ECO:0007669"/>
    <property type="project" value="InterPro"/>
</dbReference>
<reference evidence="3" key="2">
    <citation type="submission" date="2023-01" db="EMBL/GenBank/DDBJ databases">
        <title>Draft genome sequence of Portibacter lacus strain NBRC 108769.</title>
        <authorList>
            <person name="Sun Q."/>
            <person name="Mori K."/>
        </authorList>
    </citation>
    <scope>NUCLEOTIDE SEQUENCE</scope>
    <source>
        <strain evidence="3">NBRC 108769</strain>
    </source>
</reference>
<name>A0AA37SVV3_9BACT</name>
<accession>A0AA37SVV3</accession>
<dbReference type="Pfam" id="PF05036">
    <property type="entry name" value="SPOR"/>
    <property type="match status" value="1"/>
</dbReference>
<dbReference type="InterPro" id="IPR007730">
    <property type="entry name" value="SPOR-like_dom"/>
</dbReference>
<gene>
    <name evidence="3" type="ORF">GCM10007940_43920</name>
</gene>
<dbReference type="RefSeq" id="WP_235295392.1">
    <property type="nucleotide sequence ID" value="NZ_BSOH01000036.1"/>
</dbReference>
<feature type="signal peptide" evidence="1">
    <location>
        <begin position="1"/>
        <end position="18"/>
    </location>
</feature>
<sequence length="127" mass="14777">MKSIIILCFLGICFSLNGQVAITEEPNISRLMNSYISQSRSSEYVQGWRIQLITTNDRRKMEAARSKCASLYPDLEAEWKHVSPYYQVQIGAYRTKLELQSFLLELKEDFPNAIPVMDKIRKVELLR</sequence>
<protein>
    <recommendedName>
        <fullName evidence="2">SPOR domain-containing protein</fullName>
    </recommendedName>
</protein>
<comment type="caution">
    <text evidence="3">The sequence shown here is derived from an EMBL/GenBank/DDBJ whole genome shotgun (WGS) entry which is preliminary data.</text>
</comment>
<proteinExistence type="predicted"/>
<feature type="domain" description="SPOR" evidence="2">
    <location>
        <begin position="46"/>
        <end position="114"/>
    </location>
</feature>
<evidence type="ECO:0000313" key="4">
    <source>
        <dbReference type="Proteomes" id="UP001156666"/>
    </source>
</evidence>
<organism evidence="3 4">
    <name type="scientific">Portibacter lacus</name>
    <dbReference type="NCBI Taxonomy" id="1099794"/>
    <lineage>
        <taxon>Bacteria</taxon>
        <taxon>Pseudomonadati</taxon>
        <taxon>Bacteroidota</taxon>
        <taxon>Saprospiria</taxon>
        <taxon>Saprospirales</taxon>
        <taxon>Haliscomenobacteraceae</taxon>
        <taxon>Portibacter</taxon>
    </lineage>
</organism>
<dbReference type="AlphaFoldDB" id="A0AA37SVV3"/>